<feature type="transmembrane region" description="Helical" evidence="1">
    <location>
        <begin position="132"/>
        <end position="151"/>
    </location>
</feature>
<dbReference type="EMBL" id="DUJU01000185">
    <property type="protein sequence ID" value="HIH95529.1"/>
    <property type="molecule type" value="Genomic_DNA"/>
</dbReference>
<dbReference type="OMA" id="WVHAPLF"/>
<feature type="transmembrane region" description="Helical" evidence="1">
    <location>
        <begin position="64"/>
        <end position="86"/>
    </location>
</feature>
<accession>A0A832SJK7</accession>
<evidence type="ECO:0000256" key="1">
    <source>
        <dbReference type="SAM" id="Phobius"/>
    </source>
</evidence>
<evidence type="ECO:0008006" key="4">
    <source>
        <dbReference type="Google" id="ProtNLM"/>
    </source>
</evidence>
<organism evidence="2 3">
    <name type="scientific">Methanosarcina acetivorans</name>
    <dbReference type="NCBI Taxonomy" id="2214"/>
    <lineage>
        <taxon>Archaea</taxon>
        <taxon>Methanobacteriati</taxon>
        <taxon>Methanobacteriota</taxon>
        <taxon>Stenosarchaea group</taxon>
        <taxon>Methanomicrobia</taxon>
        <taxon>Methanosarcinales</taxon>
        <taxon>Methanosarcinaceae</taxon>
        <taxon>Methanosarcina</taxon>
    </lineage>
</organism>
<feature type="transmembrane region" description="Helical" evidence="1">
    <location>
        <begin position="22"/>
        <end position="43"/>
    </location>
</feature>
<comment type="caution">
    <text evidence="2">The sequence shown here is derived from an EMBL/GenBank/DDBJ whole genome shotgun (WGS) entry which is preliminary data.</text>
</comment>
<dbReference type="GeneID" id="1472637"/>
<name>A0A832SJK7_9EURY</name>
<feature type="transmembrane region" description="Helical" evidence="1">
    <location>
        <begin position="92"/>
        <end position="111"/>
    </location>
</feature>
<keyword evidence="1" id="KW-0472">Membrane</keyword>
<keyword evidence="1" id="KW-0812">Transmembrane</keyword>
<reference evidence="2" key="1">
    <citation type="journal article" date="2020" name="bioRxiv">
        <title>A rank-normalized archaeal taxonomy based on genome phylogeny resolves widespread incomplete and uneven classifications.</title>
        <authorList>
            <person name="Rinke C."/>
            <person name="Chuvochina M."/>
            <person name="Mussig A.J."/>
            <person name="Chaumeil P.-A."/>
            <person name="Waite D.W."/>
            <person name="Whitman W.B."/>
            <person name="Parks D.H."/>
            <person name="Hugenholtz P."/>
        </authorList>
    </citation>
    <scope>NUCLEOTIDE SEQUENCE</scope>
    <source>
        <strain evidence="2">UBA8876</strain>
    </source>
</reference>
<feature type="transmembrane region" description="Helical" evidence="1">
    <location>
        <begin position="157"/>
        <end position="178"/>
    </location>
</feature>
<sequence>MYIGHFAVAYLLIGMFPEVPPLVPLIGVGFPDILWPFFVFLGLEKVEINKESPLQKHIKFVSYPYSHSLLISFLISCIAGIILGVFMSPLAGVIFIFASVSHWFLDIVVHLHDLPVTGFKGGRKVGFGLWKYPLIAFVFEYVFYALVTILVMPPAYIPGLLALGAFGHLLNINSFFGFTKGNPAKSDKAYAVFALIGFIGFSLVANYILAG</sequence>
<dbReference type="Proteomes" id="UP000600774">
    <property type="component" value="Unassembled WGS sequence"/>
</dbReference>
<dbReference type="AlphaFoldDB" id="A0A832SJK7"/>
<gene>
    <name evidence="2" type="ORF">HA338_16465</name>
</gene>
<keyword evidence="1" id="KW-1133">Transmembrane helix</keyword>
<evidence type="ECO:0000313" key="2">
    <source>
        <dbReference type="EMBL" id="HIH95529.1"/>
    </source>
</evidence>
<dbReference type="RefSeq" id="WP_011020790.1">
    <property type="nucleotide sequence ID" value="NZ_DUJU01000185.1"/>
</dbReference>
<feature type="transmembrane region" description="Helical" evidence="1">
    <location>
        <begin position="190"/>
        <end position="209"/>
    </location>
</feature>
<evidence type="ECO:0000313" key="3">
    <source>
        <dbReference type="Proteomes" id="UP000600774"/>
    </source>
</evidence>
<proteinExistence type="predicted"/>
<protein>
    <recommendedName>
        <fullName evidence="4">Metal-dependent hydrolase</fullName>
    </recommendedName>
</protein>